<gene>
    <name evidence="1" type="ORF">SAMN05428971_4383</name>
</gene>
<dbReference type="AlphaFoldDB" id="A0A1I5HZ07"/>
<proteinExistence type="predicted"/>
<evidence type="ECO:0000313" key="2">
    <source>
        <dbReference type="Proteomes" id="UP000198968"/>
    </source>
</evidence>
<evidence type="ECO:0000313" key="1">
    <source>
        <dbReference type="EMBL" id="SFO53574.1"/>
    </source>
</evidence>
<dbReference type="EMBL" id="FOVG01000008">
    <property type="protein sequence ID" value="SFO53574.1"/>
    <property type="molecule type" value="Genomic_DNA"/>
</dbReference>
<name>A0A1I5HZ07_9GAMM</name>
<reference evidence="2" key="1">
    <citation type="submission" date="2016-10" db="EMBL/GenBank/DDBJ databases">
        <authorList>
            <person name="Varghese N."/>
            <person name="Submissions S."/>
        </authorList>
    </citation>
    <scope>NUCLEOTIDE SEQUENCE [LARGE SCALE GENOMIC DNA]</scope>
    <source>
        <strain evidence="2">OV426</strain>
    </source>
</reference>
<sequence length="38" mass="4194">MDEWLKFNTGSRAALNGSFNGAGAFEKRGKYKKTSPDL</sequence>
<organism evidence="1 2">
    <name type="scientific">Candidatus Pantoea varia</name>
    <dbReference type="NCBI Taxonomy" id="1881036"/>
    <lineage>
        <taxon>Bacteria</taxon>
        <taxon>Pseudomonadati</taxon>
        <taxon>Pseudomonadota</taxon>
        <taxon>Gammaproteobacteria</taxon>
        <taxon>Enterobacterales</taxon>
        <taxon>Erwiniaceae</taxon>
        <taxon>Pantoea</taxon>
    </lineage>
</organism>
<accession>A0A1I5HZ07</accession>
<dbReference type="Proteomes" id="UP000198968">
    <property type="component" value="Unassembled WGS sequence"/>
</dbReference>
<keyword evidence="2" id="KW-1185">Reference proteome</keyword>
<protein>
    <submittedName>
        <fullName evidence="1">Uncharacterized protein</fullName>
    </submittedName>
</protein>